<dbReference type="PANTHER" id="PTHR38100:SF1">
    <property type="entry name" value="HIGH FREQUENCY LYSOGENIZATION PROTEIN HFLD"/>
    <property type="match status" value="1"/>
</dbReference>
<dbReference type="AlphaFoldDB" id="A0A1Y6D223"/>
<dbReference type="EMBL" id="FXAM01000001">
    <property type="protein sequence ID" value="SMF94045.1"/>
    <property type="molecule type" value="Genomic_DNA"/>
</dbReference>
<comment type="similarity">
    <text evidence="4">Belongs to the HflD family.</text>
</comment>
<evidence type="ECO:0000313" key="6">
    <source>
        <dbReference type="Proteomes" id="UP000192923"/>
    </source>
</evidence>
<organism evidence="5 6">
    <name type="scientific">Methylomagnum ishizawai</name>
    <dbReference type="NCBI Taxonomy" id="1760988"/>
    <lineage>
        <taxon>Bacteria</taxon>
        <taxon>Pseudomonadati</taxon>
        <taxon>Pseudomonadota</taxon>
        <taxon>Gammaproteobacteria</taxon>
        <taxon>Methylococcales</taxon>
        <taxon>Methylococcaceae</taxon>
        <taxon>Methylomagnum</taxon>
    </lineage>
</organism>
<keyword evidence="1 4" id="KW-1003">Cell membrane</keyword>
<keyword evidence="6" id="KW-1185">Reference proteome</keyword>
<keyword evidence="2 4" id="KW-0963">Cytoplasm</keyword>
<proteinExistence type="inferred from homology"/>
<dbReference type="Gene3D" id="1.10.3890.10">
    <property type="entry name" value="HflD-like"/>
    <property type="match status" value="1"/>
</dbReference>
<dbReference type="GO" id="GO:0005737">
    <property type="term" value="C:cytoplasm"/>
    <property type="evidence" value="ECO:0007669"/>
    <property type="project" value="UniProtKB-SubCell"/>
</dbReference>
<evidence type="ECO:0000256" key="4">
    <source>
        <dbReference type="HAMAP-Rule" id="MF_00695"/>
    </source>
</evidence>
<dbReference type="STRING" id="1760988.SAMN02949497_1347"/>
<dbReference type="RefSeq" id="WP_085211085.1">
    <property type="nucleotide sequence ID" value="NZ_FXAM01000001.1"/>
</dbReference>
<accession>A0A1Y6D223</accession>
<reference evidence="5 6" key="1">
    <citation type="submission" date="2016-12" db="EMBL/GenBank/DDBJ databases">
        <authorList>
            <person name="Song W.-J."/>
            <person name="Kurnit D.M."/>
        </authorList>
    </citation>
    <scope>NUCLEOTIDE SEQUENCE [LARGE SCALE GENOMIC DNA]</scope>
    <source>
        <strain evidence="5 6">175</strain>
    </source>
</reference>
<evidence type="ECO:0000313" key="5">
    <source>
        <dbReference type="EMBL" id="SMF94045.1"/>
    </source>
</evidence>
<dbReference type="NCBIfam" id="NF001246">
    <property type="entry name" value="PRK00218.1-2"/>
    <property type="match status" value="1"/>
</dbReference>
<dbReference type="OrthoDB" id="9788031at2"/>
<protein>
    <recommendedName>
        <fullName evidence="4">High frequency lysogenization protein HflD homolog</fullName>
    </recommendedName>
</protein>
<evidence type="ECO:0000256" key="1">
    <source>
        <dbReference type="ARBA" id="ARBA00022475"/>
    </source>
</evidence>
<dbReference type="HAMAP" id="MF_00695">
    <property type="entry name" value="HflD_protein"/>
    <property type="match status" value="1"/>
</dbReference>
<gene>
    <name evidence="4" type="primary">hflD</name>
    <name evidence="5" type="ORF">SAMN02949497_1347</name>
</gene>
<dbReference type="InterPro" id="IPR035932">
    <property type="entry name" value="HflD-like_sf"/>
</dbReference>
<name>A0A1Y6D223_9GAMM</name>
<dbReference type="SUPFAM" id="SSF101322">
    <property type="entry name" value="YcfC-like"/>
    <property type="match status" value="1"/>
</dbReference>
<dbReference type="GO" id="GO:0005886">
    <property type="term" value="C:plasma membrane"/>
    <property type="evidence" value="ECO:0007669"/>
    <property type="project" value="UniProtKB-SubCell"/>
</dbReference>
<dbReference type="Pfam" id="PF04356">
    <property type="entry name" value="DUF489"/>
    <property type="match status" value="1"/>
</dbReference>
<dbReference type="Proteomes" id="UP000192923">
    <property type="component" value="Unassembled WGS sequence"/>
</dbReference>
<comment type="subcellular location">
    <subcellularLocation>
        <location evidence="4">Cytoplasm</location>
    </subcellularLocation>
    <subcellularLocation>
        <location evidence="4">Cell membrane</location>
        <topology evidence="4">Peripheral membrane protein</topology>
        <orientation evidence="4">Cytoplasmic side</orientation>
    </subcellularLocation>
</comment>
<evidence type="ECO:0000256" key="2">
    <source>
        <dbReference type="ARBA" id="ARBA00022490"/>
    </source>
</evidence>
<sequence>MIKTLPNQAIALAGLSQAVCLVQQIAKKGAAEPEPLRASIASTLKIDADDVLDVYGGLEGVRLGLRCLDNQLSGPERANPEQARYASTLLFLERALMKEPAMVEAIGVSVHRAAELAETVGVLDEGVLKILAEAYSRTLSQLRPRVLVAGEQRFLAEGENADKIRALLLAGVRSAVLWRQCGGARWKLLFQRGRLQQEARQFLKAL</sequence>
<keyword evidence="3 4" id="KW-0472">Membrane</keyword>
<evidence type="ECO:0000256" key="3">
    <source>
        <dbReference type="ARBA" id="ARBA00023136"/>
    </source>
</evidence>
<dbReference type="PANTHER" id="PTHR38100">
    <property type="entry name" value="HIGH FREQUENCY LYSOGENIZATION PROTEIN HFLD"/>
    <property type="match status" value="1"/>
</dbReference>
<dbReference type="InterPro" id="IPR007451">
    <property type="entry name" value="HflD"/>
</dbReference>